<dbReference type="InterPro" id="IPR029044">
    <property type="entry name" value="Nucleotide-diphossugar_trans"/>
</dbReference>
<proteinExistence type="predicted"/>
<protein>
    <submittedName>
        <fullName evidence="1">Glycosyltransferase family 2 protein</fullName>
    </submittedName>
</protein>
<dbReference type="PANTHER" id="PTHR43630">
    <property type="entry name" value="POLY-BETA-1,6-N-ACETYL-D-GLUCOSAMINE SYNTHASE"/>
    <property type="match status" value="1"/>
</dbReference>
<gene>
    <name evidence="1" type="ORF">ACFQ0I_06960</name>
</gene>
<accession>A0ABW3BTW7</accession>
<dbReference type="Gene3D" id="3.90.550.10">
    <property type="entry name" value="Spore Coat Polysaccharide Biosynthesis Protein SpsA, Chain A"/>
    <property type="match status" value="1"/>
</dbReference>
<keyword evidence="2" id="KW-1185">Reference proteome</keyword>
<dbReference type="RefSeq" id="WP_379940695.1">
    <property type="nucleotide sequence ID" value="NZ_JBHTIB010000008.1"/>
</dbReference>
<organism evidence="1 2">
    <name type="scientific">Mariniflexile aquimaris</name>
    <dbReference type="NCBI Taxonomy" id="881009"/>
    <lineage>
        <taxon>Bacteria</taxon>
        <taxon>Pseudomonadati</taxon>
        <taxon>Bacteroidota</taxon>
        <taxon>Flavobacteriia</taxon>
        <taxon>Flavobacteriales</taxon>
        <taxon>Flavobacteriaceae</taxon>
        <taxon>Mariniflexile</taxon>
    </lineage>
</organism>
<dbReference type="Proteomes" id="UP001597011">
    <property type="component" value="Unassembled WGS sequence"/>
</dbReference>
<sequence>MSYRITKILKSIFPELKSFSKRVVKEENKLTLSMIVKNEADRYLREVLEHAIKYVDEVIIIDDASTDNSVQLCKEVLKNTSFKIIQNKKSLFHKEYKLRKLQWKETLKMNPDWILFLDADEIFENKILDNIKSIINNKNIDVYKFRLYDMWNETHYREDNLWCAHYKYKTFLIRYQPYFKYKFLKQDQHCGRHPKNLHLLPFENSDIKLKHLGWSNERDRILKYNRYINLDLDGRYGNAEQYKSILDTNPNLLKF</sequence>
<comment type="caution">
    <text evidence="1">The sequence shown here is derived from an EMBL/GenBank/DDBJ whole genome shotgun (WGS) entry which is preliminary data.</text>
</comment>
<dbReference type="PANTHER" id="PTHR43630:SF2">
    <property type="entry name" value="GLYCOSYLTRANSFERASE"/>
    <property type="match status" value="1"/>
</dbReference>
<dbReference type="EMBL" id="JBHTIB010000008">
    <property type="protein sequence ID" value="MFD0835492.1"/>
    <property type="molecule type" value="Genomic_DNA"/>
</dbReference>
<name>A0ABW3BTW7_9FLAO</name>
<evidence type="ECO:0000313" key="1">
    <source>
        <dbReference type="EMBL" id="MFD0835492.1"/>
    </source>
</evidence>
<reference evidence="2" key="1">
    <citation type="journal article" date="2019" name="Int. J. Syst. Evol. Microbiol.">
        <title>The Global Catalogue of Microorganisms (GCM) 10K type strain sequencing project: providing services to taxonomists for standard genome sequencing and annotation.</title>
        <authorList>
            <consortium name="The Broad Institute Genomics Platform"/>
            <consortium name="The Broad Institute Genome Sequencing Center for Infectious Disease"/>
            <person name="Wu L."/>
            <person name="Ma J."/>
        </authorList>
    </citation>
    <scope>NUCLEOTIDE SEQUENCE [LARGE SCALE GENOMIC DNA]</scope>
    <source>
        <strain evidence="2">CCUG 60529</strain>
    </source>
</reference>
<evidence type="ECO:0000313" key="2">
    <source>
        <dbReference type="Proteomes" id="UP001597011"/>
    </source>
</evidence>
<dbReference type="SUPFAM" id="SSF53448">
    <property type="entry name" value="Nucleotide-diphospho-sugar transferases"/>
    <property type="match status" value="1"/>
</dbReference>
<dbReference type="Pfam" id="PF13704">
    <property type="entry name" value="Glyco_tranf_2_4"/>
    <property type="match status" value="1"/>
</dbReference>